<feature type="transmembrane region" description="Helical" evidence="1">
    <location>
        <begin position="41"/>
        <end position="66"/>
    </location>
</feature>
<accession>A0ABU0HJW9</accession>
<organism evidence="2 3">
    <name type="scientific">Methylobacterium persicinum</name>
    <dbReference type="NCBI Taxonomy" id="374426"/>
    <lineage>
        <taxon>Bacteria</taxon>
        <taxon>Pseudomonadati</taxon>
        <taxon>Pseudomonadota</taxon>
        <taxon>Alphaproteobacteria</taxon>
        <taxon>Hyphomicrobiales</taxon>
        <taxon>Methylobacteriaceae</taxon>
        <taxon>Methylobacterium</taxon>
    </lineage>
</organism>
<comment type="caution">
    <text evidence="2">The sequence shown here is derived from an EMBL/GenBank/DDBJ whole genome shotgun (WGS) entry which is preliminary data.</text>
</comment>
<proteinExistence type="predicted"/>
<keyword evidence="1" id="KW-0472">Membrane</keyword>
<name>A0ABU0HJW9_9HYPH</name>
<dbReference type="RefSeq" id="WP_238248674.1">
    <property type="nucleotide sequence ID" value="NZ_BPQX01000021.1"/>
</dbReference>
<keyword evidence="1" id="KW-1133">Transmembrane helix</keyword>
<evidence type="ECO:0000256" key="1">
    <source>
        <dbReference type="SAM" id="Phobius"/>
    </source>
</evidence>
<evidence type="ECO:0000313" key="2">
    <source>
        <dbReference type="EMBL" id="MDQ0442605.1"/>
    </source>
</evidence>
<reference evidence="2 3" key="1">
    <citation type="submission" date="2023-07" db="EMBL/GenBank/DDBJ databases">
        <title>Genomic Encyclopedia of Type Strains, Phase IV (KMG-IV): sequencing the most valuable type-strain genomes for metagenomic binning, comparative biology and taxonomic classification.</title>
        <authorList>
            <person name="Goeker M."/>
        </authorList>
    </citation>
    <scope>NUCLEOTIDE SEQUENCE [LARGE SCALE GENOMIC DNA]</scope>
    <source>
        <strain evidence="2 3">DSM 19562</strain>
    </source>
</reference>
<feature type="transmembrane region" description="Helical" evidence="1">
    <location>
        <begin position="6"/>
        <end position="29"/>
    </location>
</feature>
<sequence length="114" mass="11810">MFKNILAFSVLLGLVVTFGFTILGIGIWLSQILKPYIGMMASGLLCAGLTTFIGILSAAIFAVTIVNAAEKAGDRAGHCSDEAGLAATAEVARLREEIAALRAQPDKDEGAGRG</sequence>
<keyword evidence="1" id="KW-0812">Transmembrane</keyword>
<keyword evidence="3" id="KW-1185">Reference proteome</keyword>
<protein>
    <submittedName>
        <fullName evidence="2">Thiol:disulfide interchange protein</fullName>
    </submittedName>
</protein>
<dbReference type="Proteomes" id="UP001236369">
    <property type="component" value="Unassembled WGS sequence"/>
</dbReference>
<gene>
    <name evidence="2" type="ORF">QO016_002099</name>
</gene>
<evidence type="ECO:0000313" key="3">
    <source>
        <dbReference type="Proteomes" id="UP001236369"/>
    </source>
</evidence>
<dbReference type="EMBL" id="JAUSVV010000003">
    <property type="protein sequence ID" value="MDQ0442605.1"/>
    <property type="molecule type" value="Genomic_DNA"/>
</dbReference>